<accession>A0A7X0NGI3</accession>
<dbReference type="Gene3D" id="3.20.20.100">
    <property type="entry name" value="NADP-dependent oxidoreductase domain"/>
    <property type="match status" value="1"/>
</dbReference>
<gene>
    <name evidence="2" type="ORF">HNQ55_001386</name>
</gene>
<keyword evidence="2" id="KW-0560">Oxidoreductase</keyword>
<dbReference type="SUPFAM" id="SSF51430">
    <property type="entry name" value="NAD(P)-linked oxidoreductase"/>
    <property type="match status" value="1"/>
</dbReference>
<dbReference type="GO" id="GO:0047834">
    <property type="term" value="F:D-threo-aldose 1-dehydrogenase activity"/>
    <property type="evidence" value="ECO:0007669"/>
    <property type="project" value="UniProtKB-EC"/>
</dbReference>
<dbReference type="InterPro" id="IPR020471">
    <property type="entry name" value="AKR"/>
</dbReference>
<feature type="domain" description="NADP-dependent oxidoreductase" evidence="1">
    <location>
        <begin position="19"/>
        <end position="331"/>
    </location>
</feature>
<proteinExistence type="predicted"/>
<dbReference type="EC" id="1.1.1.122" evidence="2"/>
<dbReference type="Pfam" id="PF00248">
    <property type="entry name" value="Aldo_ket_red"/>
    <property type="match status" value="1"/>
</dbReference>
<evidence type="ECO:0000313" key="2">
    <source>
        <dbReference type="EMBL" id="MBB6542886.1"/>
    </source>
</evidence>
<name>A0A7X0NGI3_9GAMM</name>
<protein>
    <submittedName>
        <fullName evidence="2">D-threo-aldose 1-dehydrogenase</fullName>
        <ecNumber evidence="2">1.1.1.122</ecNumber>
    </submittedName>
</protein>
<evidence type="ECO:0000259" key="1">
    <source>
        <dbReference type="Pfam" id="PF00248"/>
    </source>
</evidence>
<keyword evidence="3" id="KW-1185">Reference proteome</keyword>
<comment type="caution">
    <text evidence="2">The sequence shown here is derived from an EMBL/GenBank/DDBJ whole genome shotgun (WGS) entry which is preliminary data.</text>
</comment>
<dbReference type="EMBL" id="JACHHU010000008">
    <property type="protein sequence ID" value="MBB6542886.1"/>
    <property type="molecule type" value="Genomic_DNA"/>
</dbReference>
<sequence length="349" mass="38581">MTSRFEPRQIGNTSLAVSPLGFGAASMGNLYHEVSDEEASSTLKAAINSSMNLFDTAPRYGLGLSERRVGDALRSAIKGSYVLSTKVGRILSRDNKADIKQLRYGFATPMPFDAHYDYTYDGIMRSYEDSLQRLGLAQIDILLVHDIGIDTHGEQDQYYFKQLKSSGYKALDELRACGQIKAVGLGVNEVEICNRVMDIGQFDCFLLAGRYSLLEQNPLHQLFPKCEAHGASIILGGPYNSGILATGVSGKNTPHYNYEPAPKHIIDRVRKIESICSKFQVRLAAAALQFPLGHSIVSSVIPGLGNEKRVNHTIELFNENIPNEFWQDLKENHLIDQAAPLPFSAENIV</sequence>
<dbReference type="InterPro" id="IPR023210">
    <property type="entry name" value="NADP_OxRdtase_dom"/>
</dbReference>
<evidence type="ECO:0000313" key="3">
    <source>
        <dbReference type="Proteomes" id="UP000537141"/>
    </source>
</evidence>
<dbReference type="PANTHER" id="PTHR42686:SF1">
    <property type="entry name" value="GH17980P-RELATED"/>
    <property type="match status" value="1"/>
</dbReference>
<dbReference type="RefSeq" id="WP_184423694.1">
    <property type="nucleotide sequence ID" value="NZ_AP027362.1"/>
</dbReference>
<organism evidence="2 3">
    <name type="scientific">Thalassotalea piscium</name>
    <dbReference type="NCBI Taxonomy" id="1230533"/>
    <lineage>
        <taxon>Bacteria</taxon>
        <taxon>Pseudomonadati</taxon>
        <taxon>Pseudomonadota</taxon>
        <taxon>Gammaproteobacteria</taxon>
        <taxon>Alteromonadales</taxon>
        <taxon>Colwelliaceae</taxon>
        <taxon>Thalassotalea</taxon>
    </lineage>
</organism>
<dbReference type="PANTHER" id="PTHR42686">
    <property type="entry name" value="GH17980P-RELATED"/>
    <property type="match status" value="1"/>
</dbReference>
<dbReference type="InterPro" id="IPR036812">
    <property type="entry name" value="NAD(P)_OxRdtase_dom_sf"/>
</dbReference>
<dbReference type="Proteomes" id="UP000537141">
    <property type="component" value="Unassembled WGS sequence"/>
</dbReference>
<reference evidence="2 3" key="1">
    <citation type="submission" date="2020-08" db="EMBL/GenBank/DDBJ databases">
        <title>Genomic Encyclopedia of Type Strains, Phase IV (KMG-IV): sequencing the most valuable type-strain genomes for metagenomic binning, comparative biology and taxonomic classification.</title>
        <authorList>
            <person name="Goeker M."/>
        </authorList>
    </citation>
    <scope>NUCLEOTIDE SEQUENCE [LARGE SCALE GENOMIC DNA]</scope>
    <source>
        <strain evidence="2 3">DSM 26287</strain>
    </source>
</reference>
<dbReference type="GO" id="GO:0005829">
    <property type="term" value="C:cytosol"/>
    <property type="evidence" value="ECO:0007669"/>
    <property type="project" value="TreeGrafter"/>
</dbReference>
<dbReference type="AlphaFoldDB" id="A0A7X0NGI3"/>